<dbReference type="PANTHER" id="PTHR33064:SF37">
    <property type="entry name" value="RIBONUCLEASE H"/>
    <property type="match status" value="1"/>
</dbReference>
<dbReference type="InterPro" id="IPR043128">
    <property type="entry name" value="Rev_trsase/Diguanyl_cyclase"/>
</dbReference>
<dbReference type="Gene3D" id="3.30.70.270">
    <property type="match status" value="1"/>
</dbReference>
<reference evidence="2 3" key="1">
    <citation type="submission" date="2023-03" db="EMBL/GenBank/DDBJ databases">
        <title>High-quality genome of Scylla paramamosain provides insights in environmental adaptation.</title>
        <authorList>
            <person name="Zhang L."/>
        </authorList>
    </citation>
    <scope>NUCLEOTIDE SEQUENCE [LARGE SCALE GENOMIC DNA]</scope>
    <source>
        <strain evidence="2">LZ_2023a</strain>
        <tissue evidence="2">Muscle</tissue>
    </source>
</reference>
<proteinExistence type="predicted"/>
<sequence length="128" mass="13971">MTDLLGLAWGPWQGPSARGPRSVVSEPEKVEVIQDFPRPTTVKKLQQFLGLVIFYHRVVSLAATILSPLHDLKGTKKTSHKPLQWPPVTNAVFMQVKNKLTGLALLAHSVLDAPTVLTNEDDAVGTVV</sequence>
<dbReference type="AlphaFoldDB" id="A0AAW0TR22"/>
<dbReference type="InterPro" id="IPR043502">
    <property type="entry name" value="DNA/RNA_pol_sf"/>
</dbReference>
<evidence type="ECO:0000313" key="2">
    <source>
        <dbReference type="EMBL" id="KAK8389756.1"/>
    </source>
</evidence>
<dbReference type="EMBL" id="JARAKH010000027">
    <property type="protein sequence ID" value="KAK8389756.1"/>
    <property type="molecule type" value="Genomic_DNA"/>
</dbReference>
<dbReference type="Proteomes" id="UP001487740">
    <property type="component" value="Unassembled WGS sequence"/>
</dbReference>
<protein>
    <submittedName>
        <fullName evidence="2">Uncharacterized protein</fullName>
    </submittedName>
</protein>
<dbReference type="GO" id="GO:0071897">
    <property type="term" value="P:DNA biosynthetic process"/>
    <property type="evidence" value="ECO:0007669"/>
    <property type="project" value="UniProtKB-ARBA"/>
</dbReference>
<name>A0AAW0TR22_SCYPA</name>
<comment type="caution">
    <text evidence="2">The sequence shown here is derived from an EMBL/GenBank/DDBJ whole genome shotgun (WGS) entry which is preliminary data.</text>
</comment>
<organism evidence="2 3">
    <name type="scientific">Scylla paramamosain</name>
    <name type="common">Mud crab</name>
    <dbReference type="NCBI Taxonomy" id="85552"/>
    <lineage>
        <taxon>Eukaryota</taxon>
        <taxon>Metazoa</taxon>
        <taxon>Ecdysozoa</taxon>
        <taxon>Arthropoda</taxon>
        <taxon>Crustacea</taxon>
        <taxon>Multicrustacea</taxon>
        <taxon>Malacostraca</taxon>
        <taxon>Eumalacostraca</taxon>
        <taxon>Eucarida</taxon>
        <taxon>Decapoda</taxon>
        <taxon>Pleocyemata</taxon>
        <taxon>Brachyura</taxon>
        <taxon>Eubrachyura</taxon>
        <taxon>Portunoidea</taxon>
        <taxon>Portunidae</taxon>
        <taxon>Portuninae</taxon>
        <taxon>Scylla</taxon>
    </lineage>
</organism>
<keyword evidence="3" id="KW-1185">Reference proteome</keyword>
<evidence type="ECO:0000256" key="1">
    <source>
        <dbReference type="SAM" id="MobiDB-lite"/>
    </source>
</evidence>
<feature type="region of interest" description="Disordered" evidence="1">
    <location>
        <begin position="1"/>
        <end position="23"/>
    </location>
</feature>
<dbReference type="SUPFAM" id="SSF56672">
    <property type="entry name" value="DNA/RNA polymerases"/>
    <property type="match status" value="1"/>
</dbReference>
<dbReference type="InterPro" id="IPR051320">
    <property type="entry name" value="Viral_Replic_Matur_Polypro"/>
</dbReference>
<accession>A0AAW0TR22</accession>
<evidence type="ECO:0000313" key="3">
    <source>
        <dbReference type="Proteomes" id="UP001487740"/>
    </source>
</evidence>
<dbReference type="PANTHER" id="PTHR33064">
    <property type="entry name" value="POL PROTEIN"/>
    <property type="match status" value="1"/>
</dbReference>
<gene>
    <name evidence="2" type="ORF">O3P69_009034</name>
</gene>